<name>A0A448TVX9_9PAST</name>
<dbReference type="RefSeq" id="WP_126600521.1">
    <property type="nucleotide sequence ID" value="NZ_LR134510.1"/>
</dbReference>
<dbReference type="AlphaFoldDB" id="A0A448TVX9"/>
<evidence type="ECO:0000313" key="2">
    <source>
        <dbReference type="Proteomes" id="UP000279799"/>
    </source>
</evidence>
<gene>
    <name evidence="1" type="ORF">NCTC12871_01588</name>
</gene>
<protein>
    <submittedName>
        <fullName evidence="1">Primosomal replication protein N</fullName>
    </submittedName>
</protein>
<organism evidence="1 2">
    <name type="scientific">Actinobacillus delphinicola</name>
    <dbReference type="NCBI Taxonomy" id="51161"/>
    <lineage>
        <taxon>Bacteria</taxon>
        <taxon>Pseudomonadati</taxon>
        <taxon>Pseudomonadota</taxon>
        <taxon>Gammaproteobacteria</taxon>
        <taxon>Pasteurellales</taxon>
        <taxon>Pasteurellaceae</taxon>
        <taxon>Actinobacillus</taxon>
    </lineage>
</organism>
<proteinExistence type="predicted"/>
<dbReference type="Proteomes" id="UP000279799">
    <property type="component" value="Chromosome"/>
</dbReference>
<dbReference type="InterPro" id="IPR010890">
    <property type="entry name" value="PriC"/>
</dbReference>
<dbReference type="Pfam" id="PF07445">
    <property type="entry name" value="PriC"/>
    <property type="match status" value="1"/>
</dbReference>
<dbReference type="KEGG" id="adp:NCTC12871_01588"/>
<dbReference type="Gene3D" id="1.20.1270.340">
    <property type="match status" value="1"/>
</dbReference>
<dbReference type="EMBL" id="LR134510">
    <property type="protein sequence ID" value="VEJ10080.1"/>
    <property type="molecule type" value="Genomic_DNA"/>
</dbReference>
<accession>A0A448TVX9</accession>
<reference evidence="1 2" key="1">
    <citation type="submission" date="2018-12" db="EMBL/GenBank/DDBJ databases">
        <authorList>
            <consortium name="Pathogen Informatics"/>
        </authorList>
    </citation>
    <scope>NUCLEOTIDE SEQUENCE [LARGE SCALE GENOMIC DNA]</scope>
    <source>
        <strain evidence="1 2">NCTC12871</strain>
    </source>
</reference>
<evidence type="ECO:0000313" key="1">
    <source>
        <dbReference type="EMBL" id="VEJ10080.1"/>
    </source>
</evidence>
<keyword evidence="2" id="KW-1185">Reference proteome</keyword>
<dbReference type="OrthoDB" id="5690040at2"/>
<sequence>MSTQNQIQILRQHIQQWQNQFSHECEQTIHMPFEIGLFSQNFETLGYYFAEIMRNIDYLAKVSTDDIQKANFISEKIINQCAALREATQRQFRATPIKKAPQRISAEREALLKRINALPPRERLEKYYEGLNALNALIEKIKDQLATCPPQQQVQLQKNLEYQQQRRQKALSAIDNLEEFLARKR</sequence>
<dbReference type="InterPro" id="IPR038338">
    <property type="entry name" value="PriC_sf"/>
</dbReference>